<organism evidence="1 2">
    <name type="scientific">Panagrolaimus superbus</name>
    <dbReference type="NCBI Taxonomy" id="310955"/>
    <lineage>
        <taxon>Eukaryota</taxon>
        <taxon>Metazoa</taxon>
        <taxon>Ecdysozoa</taxon>
        <taxon>Nematoda</taxon>
        <taxon>Chromadorea</taxon>
        <taxon>Rhabditida</taxon>
        <taxon>Tylenchina</taxon>
        <taxon>Panagrolaimomorpha</taxon>
        <taxon>Panagrolaimoidea</taxon>
        <taxon>Panagrolaimidae</taxon>
        <taxon>Panagrolaimus</taxon>
    </lineage>
</organism>
<dbReference type="PANTHER" id="PTHR31712">
    <property type="entry name" value="DIETARY RESTRICTION OVER EXPRESSED"/>
    <property type="match status" value="1"/>
</dbReference>
<dbReference type="AlphaFoldDB" id="A0A914YK67"/>
<dbReference type="InterPro" id="IPR035291">
    <property type="entry name" value="DUF5354"/>
</dbReference>
<dbReference type="Proteomes" id="UP000887577">
    <property type="component" value="Unplaced"/>
</dbReference>
<evidence type="ECO:0000313" key="1">
    <source>
        <dbReference type="Proteomes" id="UP000887577"/>
    </source>
</evidence>
<name>A0A914YK67_9BILA</name>
<dbReference type="PANTHER" id="PTHR31712:SF1">
    <property type="entry name" value="SECRETED PROTEIN"/>
    <property type="match status" value="1"/>
</dbReference>
<dbReference type="WBParaSite" id="PSU_v2.g19264.t1">
    <property type="protein sequence ID" value="PSU_v2.g19264.t1"/>
    <property type="gene ID" value="PSU_v2.g19264"/>
</dbReference>
<proteinExistence type="predicted"/>
<keyword evidence="1" id="KW-1185">Reference proteome</keyword>
<reference evidence="2" key="1">
    <citation type="submission" date="2022-11" db="UniProtKB">
        <authorList>
            <consortium name="WormBaseParasite"/>
        </authorList>
    </citation>
    <scope>IDENTIFICATION</scope>
</reference>
<evidence type="ECO:0000313" key="2">
    <source>
        <dbReference type="WBParaSite" id="PSU_v2.g19264.t1"/>
    </source>
</evidence>
<protein>
    <submittedName>
        <fullName evidence="2">Uncharacterized protein</fullName>
    </submittedName>
</protein>
<sequence length="145" mass="16424">MYTFMNTLYRSIIVTFIIMAISYQRSLALTCYDNTNPGGEMQTLSNDEWTFCAFIPESSKSKGKVFGIGPASDDVSPYMLAFGDSEPGYQVLTMCTYEQYDFAQILNKQLPKEYLFRCVCNYDKCNQLNTFENYLTNLGGSSAAQ</sequence>
<accession>A0A914YK67</accession>
<dbReference type="Pfam" id="PF17305">
    <property type="entry name" value="DUF5354"/>
    <property type="match status" value="1"/>
</dbReference>